<evidence type="ECO:0000256" key="5">
    <source>
        <dbReference type="ARBA" id="ARBA00022842"/>
    </source>
</evidence>
<organism evidence="12 13">
    <name type="scientific">Sphingomonas hankyongi</name>
    <dbReference type="NCBI Taxonomy" id="2908209"/>
    <lineage>
        <taxon>Bacteria</taxon>
        <taxon>Pseudomonadati</taxon>
        <taxon>Pseudomonadota</taxon>
        <taxon>Alphaproteobacteria</taxon>
        <taxon>Sphingomonadales</taxon>
        <taxon>Sphingomonadaceae</taxon>
        <taxon>Sphingomonas</taxon>
    </lineage>
</organism>
<comment type="similarity">
    <text evidence="2 7">Belongs to the phosphohexose mutase family.</text>
</comment>
<dbReference type="CDD" id="cd03089">
    <property type="entry name" value="PMM_PGM"/>
    <property type="match status" value="1"/>
</dbReference>
<gene>
    <name evidence="12" type="ORF">LZ538_03590</name>
</gene>
<evidence type="ECO:0000256" key="4">
    <source>
        <dbReference type="ARBA" id="ARBA00022723"/>
    </source>
</evidence>
<keyword evidence="3" id="KW-0597">Phosphoprotein</keyword>
<dbReference type="PANTHER" id="PTHR43771:SF2">
    <property type="entry name" value="PHOSPHOMANNOMUTASE_PHOSPHOGLUCOMUTASE"/>
    <property type="match status" value="1"/>
</dbReference>
<dbReference type="Pfam" id="PF02879">
    <property type="entry name" value="PGM_PMM_II"/>
    <property type="match status" value="1"/>
</dbReference>
<dbReference type="Pfam" id="PF02880">
    <property type="entry name" value="PGM_PMM_III"/>
    <property type="match status" value="1"/>
</dbReference>
<name>A0ABT0RZU6_9SPHN</name>
<dbReference type="InterPro" id="IPR005844">
    <property type="entry name" value="A-D-PHexomutase_a/b/a-I"/>
</dbReference>
<feature type="domain" description="Alpha-D-phosphohexomutase alpha/beta/alpha" evidence="9">
    <location>
        <begin position="10"/>
        <end position="137"/>
    </location>
</feature>
<keyword evidence="5 7" id="KW-0460">Magnesium</keyword>
<comment type="caution">
    <text evidence="12">The sequence shown here is derived from an EMBL/GenBank/DDBJ whole genome shotgun (WGS) entry which is preliminary data.</text>
</comment>
<dbReference type="PANTHER" id="PTHR43771">
    <property type="entry name" value="PHOSPHOMANNOMUTASE"/>
    <property type="match status" value="1"/>
</dbReference>
<dbReference type="InterPro" id="IPR005841">
    <property type="entry name" value="Alpha-D-phosphohexomutase_SF"/>
</dbReference>
<keyword evidence="13" id="KW-1185">Reference proteome</keyword>
<dbReference type="Gene3D" id="3.40.120.10">
    <property type="entry name" value="Alpha-D-Glucose-1,6-Bisphosphate, subunit A, domain 3"/>
    <property type="match status" value="3"/>
</dbReference>
<evidence type="ECO:0000256" key="3">
    <source>
        <dbReference type="ARBA" id="ARBA00022553"/>
    </source>
</evidence>
<dbReference type="Gene3D" id="3.30.310.50">
    <property type="entry name" value="Alpha-D-phosphohexomutase, C-terminal domain"/>
    <property type="match status" value="1"/>
</dbReference>
<keyword evidence="6" id="KW-0413">Isomerase</keyword>
<dbReference type="NCBIfam" id="NF046027">
    <property type="entry name" value="PhglucPhmanMutPgmG"/>
    <property type="match status" value="1"/>
</dbReference>
<dbReference type="PROSITE" id="PS00710">
    <property type="entry name" value="PGM_PMM"/>
    <property type="match status" value="1"/>
</dbReference>
<feature type="domain" description="Alpha-D-phosphohexomutase C-terminal" evidence="8">
    <location>
        <begin position="370"/>
        <end position="445"/>
    </location>
</feature>
<evidence type="ECO:0000256" key="6">
    <source>
        <dbReference type="ARBA" id="ARBA00023235"/>
    </source>
</evidence>
<dbReference type="Proteomes" id="UP001165342">
    <property type="component" value="Unassembled WGS sequence"/>
</dbReference>
<dbReference type="SUPFAM" id="SSF55957">
    <property type="entry name" value="Phosphoglucomutase, C-terminal domain"/>
    <property type="match status" value="1"/>
</dbReference>
<dbReference type="InterPro" id="IPR016066">
    <property type="entry name" value="A-D-PHexomutase_CS"/>
</dbReference>
<dbReference type="RefSeq" id="WP_249830620.1">
    <property type="nucleotide sequence ID" value="NZ_JAMGBE010000001.1"/>
</dbReference>
<feature type="domain" description="Alpha-D-phosphohexomutase alpha/beta/alpha" evidence="11">
    <location>
        <begin position="254"/>
        <end position="364"/>
    </location>
</feature>
<evidence type="ECO:0000256" key="2">
    <source>
        <dbReference type="ARBA" id="ARBA00010231"/>
    </source>
</evidence>
<accession>A0ABT0RZU6</accession>
<dbReference type="PRINTS" id="PR00509">
    <property type="entry name" value="PGMPMM"/>
</dbReference>
<reference evidence="12" key="1">
    <citation type="submission" date="2022-05" db="EMBL/GenBank/DDBJ databases">
        <authorList>
            <person name="Jo J.-H."/>
            <person name="Im W.-T."/>
        </authorList>
    </citation>
    <scope>NUCLEOTIDE SEQUENCE</scope>
    <source>
        <strain evidence="12">SE220</strain>
    </source>
</reference>
<evidence type="ECO:0000313" key="12">
    <source>
        <dbReference type="EMBL" id="MCL6729137.1"/>
    </source>
</evidence>
<evidence type="ECO:0000256" key="7">
    <source>
        <dbReference type="RuleBase" id="RU004326"/>
    </source>
</evidence>
<evidence type="ECO:0000256" key="1">
    <source>
        <dbReference type="ARBA" id="ARBA00001946"/>
    </source>
</evidence>
<dbReference type="InterPro" id="IPR005846">
    <property type="entry name" value="A-D-PHexomutase_a/b/a-III"/>
</dbReference>
<evidence type="ECO:0000313" key="13">
    <source>
        <dbReference type="Proteomes" id="UP001165342"/>
    </source>
</evidence>
<dbReference type="SUPFAM" id="SSF53738">
    <property type="entry name" value="Phosphoglucomutase, first 3 domains"/>
    <property type="match status" value="3"/>
</dbReference>
<evidence type="ECO:0000259" key="10">
    <source>
        <dbReference type="Pfam" id="PF02879"/>
    </source>
</evidence>
<dbReference type="InterPro" id="IPR016055">
    <property type="entry name" value="A-D-PHexomutase_a/b/a-I/II/III"/>
</dbReference>
<protein>
    <submittedName>
        <fullName evidence="12">Phosphomannomutase/phosphoglucomutase</fullName>
    </submittedName>
</protein>
<evidence type="ECO:0000259" key="8">
    <source>
        <dbReference type="Pfam" id="PF00408"/>
    </source>
</evidence>
<feature type="domain" description="Alpha-D-phosphohexomutase alpha/beta/alpha" evidence="10">
    <location>
        <begin position="154"/>
        <end position="250"/>
    </location>
</feature>
<dbReference type="EMBL" id="JAMGBE010000001">
    <property type="protein sequence ID" value="MCL6729137.1"/>
    <property type="molecule type" value="Genomic_DNA"/>
</dbReference>
<dbReference type="Pfam" id="PF00408">
    <property type="entry name" value="PGM_PMM_IV"/>
    <property type="match status" value="1"/>
</dbReference>
<evidence type="ECO:0000259" key="11">
    <source>
        <dbReference type="Pfam" id="PF02880"/>
    </source>
</evidence>
<keyword evidence="4 7" id="KW-0479">Metal-binding</keyword>
<dbReference type="InterPro" id="IPR036900">
    <property type="entry name" value="A-D-PHexomutase_C_sf"/>
</dbReference>
<dbReference type="InterPro" id="IPR005845">
    <property type="entry name" value="A-D-PHexomutase_a/b/a-II"/>
</dbReference>
<dbReference type="InterPro" id="IPR005843">
    <property type="entry name" value="A-D-PHexomutase_C"/>
</dbReference>
<evidence type="ECO:0000259" key="9">
    <source>
        <dbReference type="Pfam" id="PF02878"/>
    </source>
</evidence>
<comment type="cofactor">
    <cofactor evidence="1">
        <name>Mg(2+)</name>
        <dbReference type="ChEBI" id="CHEBI:18420"/>
    </cofactor>
</comment>
<proteinExistence type="inferred from homology"/>
<dbReference type="Pfam" id="PF02878">
    <property type="entry name" value="PGM_PMM_I"/>
    <property type="match status" value="1"/>
</dbReference>
<sequence>MTHRFNPTILREYDIRGIVGDTLTEADAYALGRTYAALARDEGAQRIAVGRDGRTHSGALEAQLVRGLTEGGVDAVMVGMGPSPMLYFATYHLDVDGGIQVTGSHNPADYNGFKLLLKGRSVFGAEIQAIGRRAAAGDWSQGSGTIEEVDVRSAYVDRLLEGFSGNAYRVGWDAGNGAAGPVLDMLVDRLPGQHHVIFSQVDGNFPNHHPDPTVEANLADLKELVASEQLDFGIAFDGDGDRIGAVDGTGRVIWGDQLLMILAEPVLKERPGATIIADVKASQMFFDRVAELGGTPLMWKTGHSLIKSKMKETEAPLAGEMSGHIFFKHRWYGFDDALYAAIRLIEAVSASGRSLTGIMDAMPKTMATPEMRFQVDESRKFTIVDEVRDRLSADGAKVDDTDGVRVSTGDGWWLLRASNTQDVLVARAEAKDEAGVERLVAQIDEQLAKSGVKRVEIAH</sequence>